<evidence type="ECO:0000259" key="2">
    <source>
        <dbReference type="Pfam" id="PF00535"/>
    </source>
</evidence>
<keyword evidence="1" id="KW-0812">Transmembrane</keyword>
<comment type="caution">
    <text evidence="3">The sequence shown here is derived from an EMBL/GenBank/DDBJ whole genome shotgun (WGS) entry which is preliminary data.</text>
</comment>
<dbReference type="AlphaFoldDB" id="A0A2H0XDX8"/>
<gene>
    <name evidence="3" type="ORF">COT50_02325</name>
</gene>
<evidence type="ECO:0000313" key="3">
    <source>
        <dbReference type="EMBL" id="PIS22369.1"/>
    </source>
</evidence>
<dbReference type="InterPro" id="IPR001173">
    <property type="entry name" value="Glyco_trans_2-like"/>
</dbReference>
<name>A0A2H0XDX8_UNCKA</name>
<dbReference type="Pfam" id="PF00535">
    <property type="entry name" value="Glycos_transf_2"/>
    <property type="match status" value="1"/>
</dbReference>
<dbReference type="Gene3D" id="3.90.550.10">
    <property type="entry name" value="Spore Coat Polysaccharide Biosynthesis Protein SpsA, Chain A"/>
    <property type="match status" value="1"/>
</dbReference>
<protein>
    <submittedName>
        <fullName evidence="3">Glycosyl transferase family 2</fullName>
    </submittedName>
</protein>
<feature type="transmembrane region" description="Helical" evidence="1">
    <location>
        <begin position="258"/>
        <end position="279"/>
    </location>
</feature>
<accession>A0A2H0XDX8</accession>
<dbReference type="PANTHER" id="PTHR22916:SF3">
    <property type="entry name" value="UDP-GLCNAC:BETAGAL BETA-1,3-N-ACETYLGLUCOSAMINYLTRANSFERASE-LIKE PROTEIN 1"/>
    <property type="match status" value="1"/>
</dbReference>
<reference evidence="4" key="1">
    <citation type="submission" date="2017-09" db="EMBL/GenBank/DDBJ databases">
        <title>Depth-based differentiation of microbial function through sediment-hosted aquifers and enrichment of novel symbionts in the deep terrestrial subsurface.</title>
        <authorList>
            <person name="Probst A.J."/>
            <person name="Ladd B."/>
            <person name="Jarett J.K."/>
            <person name="Geller-Mcgrath D.E."/>
            <person name="Sieber C.M.K."/>
            <person name="Emerson J.B."/>
            <person name="Anantharaman K."/>
            <person name="Thomas B.C."/>
            <person name="Malmstrom R."/>
            <person name="Stieglmeier M."/>
            <person name="Klingl A."/>
            <person name="Woyke T."/>
            <person name="Ryan C.M."/>
            <person name="Banfield J.F."/>
        </authorList>
    </citation>
    <scope>NUCLEOTIDE SEQUENCE [LARGE SCALE GENOMIC DNA]</scope>
</reference>
<dbReference type="EMBL" id="PEYU01000052">
    <property type="protein sequence ID" value="PIS22369.1"/>
    <property type="molecule type" value="Genomic_DNA"/>
</dbReference>
<feature type="domain" description="Glycosyltransferase 2-like" evidence="2">
    <location>
        <begin position="18"/>
        <end position="171"/>
    </location>
</feature>
<sequence length="314" mass="36401">MEKNKSLQNFNTENPLVSIIMPVFNAGRFLVGALDSVLKQTYENWELIAVDDASSDNSFLILQHYANFDNRIKVFKNIRNLGVSKTANFAVSQSKGEFIARMDADDIMYPERIRGQTGFLLRNPRVIVVGGQVKLIDESGKKLGDKRFPLEHKKIYEMLYTAMPVQQGAMLVKRTALPKNFEWYNGVRVAEEVKLFFRLIRFGEFANLPTVVLEYRQYPQSTSLRDPKSTFRVTYNARKEAVKKYGYKPSLKSHILSYMQYLFTLFLPAPFIYPMFMLYRKMFHLTDRAVVKNAKTVYHNIERALVKPALNYGL</sequence>
<keyword evidence="1" id="KW-0472">Membrane</keyword>
<organism evidence="3 4">
    <name type="scientific">candidate division WWE3 bacterium CG08_land_8_20_14_0_20_41_10</name>
    <dbReference type="NCBI Taxonomy" id="1975085"/>
    <lineage>
        <taxon>Bacteria</taxon>
        <taxon>Katanobacteria</taxon>
    </lineage>
</organism>
<dbReference type="CDD" id="cd00761">
    <property type="entry name" value="Glyco_tranf_GTA_type"/>
    <property type="match status" value="1"/>
</dbReference>
<keyword evidence="3" id="KW-0808">Transferase</keyword>
<dbReference type="InterPro" id="IPR029044">
    <property type="entry name" value="Nucleotide-diphossugar_trans"/>
</dbReference>
<proteinExistence type="predicted"/>
<keyword evidence="1" id="KW-1133">Transmembrane helix</keyword>
<dbReference type="PANTHER" id="PTHR22916">
    <property type="entry name" value="GLYCOSYLTRANSFERASE"/>
    <property type="match status" value="1"/>
</dbReference>
<dbReference type="GO" id="GO:0016758">
    <property type="term" value="F:hexosyltransferase activity"/>
    <property type="evidence" value="ECO:0007669"/>
    <property type="project" value="UniProtKB-ARBA"/>
</dbReference>
<evidence type="ECO:0000313" key="4">
    <source>
        <dbReference type="Proteomes" id="UP000231252"/>
    </source>
</evidence>
<evidence type="ECO:0000256" key="1">
    <source>
        <dbReference type="SAM" id="Phobius"/>
    </source>
</evidence>
<dbReference type="Proteomes" id="UP000231252">
    <property type="component" value="Unassembled WGS sequence"/>
</dbReference>
<dbReference type="SUPFAM" id="SSF53448">
    <property type="entry name" value="Nucleotide-diphospho-sugar transferases"/>
    <property type="match status" value="1"/>
</dbReference>